<protein>
    <submittedName>
        <fullName evidence="1">Uncharacterized protein</fullName>
    </submittedName>
</protein>
<dbReference type="STRING" id="743718.Isova_1981"/>
<evidence type="ECO:0000313" key="2">
    <source>
        <dbReference type="Proteomes" id="UP000009236"/>
    </source>
</evidence>
<dbReference type="EMBL" id="CP002810">
    <property type="protein sequence ID" value="AEG44718.1"/>
    <property type="molecule type" value="Genomic_DNA"/>
</dbReference>
<sequence>MSTNLDATLHYETYRLREAEVARDVELRRRAAERADLERPARSGGARRWARAIAPAALRRRLGAPWRGRRRPA</sequence>
<accession>F6FXJ0</accession>
<dbReference type="AlphaFoldDB" id="F6FXJ0"/>
<name>F6FXJ0_ISOV2</name>
<dbReference type="Proteomes" id="UP000009236">
    <property type="component" value="Chromosome"/>
</dbReference>
<proteinExistence type="predicted"/>
<organism evidence="2">
    <name type="scientific">Isoptericola variabilis (strain 225)</name>
    <dbReference type="NCBI Taxonomy" id="743718"/>
    <lineage>
        <taxon>Bacteria</taxon>
        <taxon>Bacillati</taxon>
        <taxon>Actinomycetota</taxon>
        <taxon>Actinomycetes</taxon>
        <taxon>Micrococcales</taxon>
        <taxon>Promicromonosporaceae</taxon>
        <taxon>Isoptericola</taxon>
    </lineage>
</organism>
<dbReference type="HOGENOM" id="CLU_2699759_0_0_11"/>
<dbReference type="RefSeq" id="WP_013839109.1">
    <property type="nucleotide sequence ID" value="NC_015588.1"/>
</dbReference>
<keyword evidence="2" id="KW-1185">Reference proteome</keyword>
<gene>
    <name evidence="1" type="ordered locus">Isova_1981</name>
</gene>
<dbReference type="KEGG" id="iva:Isova_1981"/>
<evidence type="ECO:0000313" key="1">
    <source>
        <dbReference type="EMBL" id="AEG44718.1"/>
    </source>
</evidence>
<reference evidence="1 2" key="1">
    <citation type="submission" date="2011-05" db="EMBL/GenBank/DDBJ databases">
        <title>Complete sequence of Isoptericola variabilis 225.</title>
        <authorList>
            <consortium name="US DOE Joint Genome Institute"/>
            <person name="Lucas S."/>
            <person name="Han J."/>
            <person name="Lapidus A."/>
            <person name="Cheng J.-F."/>
            <person name="Goodwin L."/>
            <person name="Pitluck S."/>
            <person name="Peters L."/>
            <person name="Mikhailova N."/>
            <person name="Zeytun A."/>
            <person name="Han C."/>
            <person name="Tapia R."/>
            <person name="Land M."/>
            <person name="Hauser L."/>
            <person name="Kyrpides N."/>
            <person name="Ivanova N."/>
            <person name="Pagani I."/>
            <person name="Siebers A."/>
            <person name="Allgaier M."/>
            <person name="Thelen M."/>
            <person name="Hugenholtz P."/>
            <person name="Gladden J."/>
            <person name="Woyke T."/>
        </authorList>
    </citation>
    <scope>NUCLEOTIDE SEQUENCE [LARGE SCALE GENOMIC DNA]</scope>
    <source>
        <strain evidence="2">225</strain>
    </source>
</reference>